<keyword evidence="2" id="KW-1185">Reference proteome</keyword>
<name>A0ACB9TIE1_HOLOL</name>
<gene>
    <name evidence="1" type="ORF">MML48_2g00016245</name>
</gene>
<reference evidence="1" key="1">
    <citation type="submission" date="2022-04" db="EMBL/GenBank/DDBJ databases">
        <title>Chromosome-scale genome assembly of Holotrichia oblita Faldermann.</title>
        <authorList>
            <person name="Rongchong L."/>
        </authorList>
    </citation>
    <scope>NUCLEOTIDE SEQUENCE</scope>
    <source>
        <strain evidence="1">81SQS9</strain>
    </source>
</reference>
<sequence>MSLIYEDDLGYFISHADFIGKIYENVNVKDTSKSFKFQNDLFKIKYPYKKLKIRNRLKRKLEDVECNSSFRSEVDHVKNLYSLFYNNLITNEVIQINSSSDKDARNEEALAAGQNLYDTSGLYNVKDVIGENTNEAVEVEMQGTHYIFPENCKFYCSAVNNITKHLENERFDVILLDPPWWNKYIRRKKAKVNNTYAMMYNDDLKGLPIEDLISETGLVIVWCTNSTTHLSYLKEVILEKWKVKYMRKWYWMKVTITGEPICNFSEPPGKQTFEQIVFAARDRDIFVDIPDERLVVSVPSALHSHKPPLEKLLQKFLPVNSKRLEIFARYLLPNWTSYGLEAIRFQHCSLYEENNNNS</sequence>
<comment type="caution">
    <text evidence="1">The sequence shown here is derived from an EMBL/GenBank/DDBJ whole genome shotgun (WGS) entry which is preliminary data.</text>
</comment>
<protein>
    <submittedName>
        <fullName evidence="1">N6-adenosine-methyltransferase</fullName>
    </submittedName>
</protein>
<evidence type="ECO:0000313" key="1">
    <source>
        <dbReference type="EMBL" id="KAI4466643.1"/>
    </source>
</evidence>
<proteinExistence type="predicted"/>
<evidence type="ECO:0000313" key="2">
    <source>
        <dbReference type="Proteomes" id="UP001056778"/>
    </source>
</evidence>
<dbReference type="Proteomes" id="UP001056778">
    <property type="component" value="Chromosome 2"/>
</dbReference>
<dbReference type="EMBL" id="CM043016">
    <property type="protein sequence ID" value="KAI4466643.1"/>
    <property type="molecule type" value="Genomic_DNA"/>
</dbReference>
<organism evidence="1 2">
    <name type="scientific">Holotrichia oblita</name>
    <name type="common">Chafer beetle</name>
    <dbReference type="NCBI Taxonomy" id="644536"/>
    <lineage>
        <taxon>Eukaryota</taxon>
        <taxon>Metazoa</taxon>
        <taxon>Ecdysozoa</taxon>
        <taxon>Arthropoda</taxon>
        <taxon>Hexapoda</taxon>
        <taxon>Insecta</taxon>
        <taxon>Pterygota</taxon>
        <taxon>Neoptera</taxon>
        <taxon>Endopterygota</taxon>
        <taxon>Coleoptera</taxon>
        <taxon>Polyphaga</taxon>
        <taxon>Scarabaeiformia</taxon>
        <taxon>Scarabaeidae</taxon>
        <taxon>Melolonthinae</taxon>
        <taxon>Holotrichia</taxon>
    </lineage>
</organism>
<accession>A0ACB9TIE1</accession>